<gene>
    <name evidence="10" type="ORF">ACFQ4L_00765</name>
</gene>
<keyword evidence="7" id="KW-0472">Membrane</keyword>
<dbReference type="InterPro" id="IPR032675">
    <property type="entry name" value="LRR_dom_sf"/>
</dbReference>
<feature type="compositionally biased region" description="Low complexity" evidence="6">
    <location>
        <begin position="1064"/>
        <end position="1089"/>
    </location>
</feature>
<evidence type="ECO:0000256" key="7">
    <source>
        <dbReference type="SAM" id="Phobius"/>
    </source>
</evidence>
<comment type="caution">
    <text evidence="10">The sequence shown here is derived from an EMBL/GenBank/DDBJ whole genome shotgun (WGS) entry which is preliminary data.</text>
</comment>
<dbReference type="Gene3D" id="3.10.20.320">
    <property type="entry name" value="Putative peptidoglycan bound protein (lpxtg motif)"/>
    <property type="match status" value="10"/>
</dbReference>
<dbReference type="PROSITE" id="PS51450">
    <property type="entry name" value="LRR"/>
    <property type="match status" value="1"/>
</dbReference>
<dbReference type="Proteomes" id="UP001597244">
    <property type="component" value="Unassembled WGS sequence"/>
</dbReference>
<evidence type="ECO:0000313" key="10">
    <source>
        <dbReference type="EMBL" id="MFD1464624.1"/>
    </source>
</evidence>
<keyword evidence="5" id="KW-0572">Peptidoglycan-anchor</keyword>
<dbReference type="RefSeq" id="WP_379894356.1">
    <property type="nucleotide sequence ID" value="NZ_JBHTOF010000011.1"/>
</dbReference>
<accession>A0ABW4DKY2</accession>
<evidence type="ECO:0000256" key="4">
    <source>
        <dbReference type="ARBA" id="ARBA00022737"/>
    </source>
</evidence>
<evidence type="ECO:0000256" key="1">
    <source>
        <dbReference type="ARBA" id="ARBA00022512"/>
    </source>
</evidence>
<evidence type="ECO:0000256" key="8">
    <source>
        <dbReference type="SAM" id="SignalP"/>
    </source>
</evidence>
<name>A0ABW4DKY2_9LACO</name>
<sequence>MKINKIISRLSLLGVIGVLGFGSAFAASITNVLAATDIVTTTKVAEDVNDWMPNASLQKVVLANMVAQKIAGVSTVADITKEKMAELKVIQNDTGDPVGNTNISIPIAKNINIITSNIGTDSYSLEGLQYATNVVMISLRQDSNEGVVHGDITDLSPLSELEKLKYLVVDGNRISDLKPIANLVNSGTLTYLDIRANSIADFSPLKKMPAFFNYFDQVVIADPIQVDSATLTATISPDKFITIPDGQNMQDLYQAPVPYANAASGIVLTTNPGYVYGFMNGATTGGTDDKFGVTYSGIKPQEPGLTVSPWVDYKLAPLKYRNYLIVWAYTKDNLNNPTFKLYVPYTIATAAVDVAVHYQDEAGNQIAPDDTLTGYVGDEYHSTQLNIAGYTFKKVANDNASGTFTAEKQTVTYIYTKNPIAGGDVTVYYQDEEGNQLAPNDTLTGFVGDEYQSTQLDIPGYTFKLVENASGIFTTEKQQATYIYTKDIVMGADVTVHYQDDNGNTIAPDKILGGNIGDTYQTNRLTIPGYTYKKVQGDVSGNFTGEAQTVTYIYTKDPVIGSNVTVHYQDEAGNQIAPNDTLTGFVGDDYHSTQLRIAGYTFKEVENDNAIGKFTTEKQTVTYIYTKNPVVGAEVTVHYQDEAGNQIAPNDTLTGFVGDDYHSTQLRIAGYTFKEVENDNAIGKFTTEKQTVTYIYTKNPVVGADVTVHYQDEAGNPIAPDKILSGNIGETYQSEKLVLPGYTFKEVQGNVTGAFTADAQTVKYIYTKDPVVGGGVTVNYQDDKGQTIAPDKILSGNIGEAYETEKLDISGYTFREVQGQTSGTFAENAQTVTYIYTKNPVAGADVAVHYQDEAGNPITPDKILSGNIGDAYQTEKLAVTGYTFKAVEGNVTGIFTGNAQTVTYIYTKNPVAGADVMVHYQDNEGNQIAPDDILSGNVGNDYQSTQLDIAGYTFTKVENNNASGKFTADQQTVTYIYTKNPDPIKTGRVIVHYQDENGQILSADIILNGNVGDHYQTTQKQIAGYTWQKVLGKSEGDFENGTQEVTYVYVKKSTTPEKPNKPDQPGNSNKPNNSGHHGNGSTNTTNQNKLQTLPQTNENSNIGALIAGLILVIVAAVSGMLMFVKKHRAD</sequence>
<feature type="region of interest" description="Disordered" evidence="6">
    <location>
        <begin position="1053"/>
        <end position="1089"/>
    </location>
</feature>
<evidence type="ECO:0000313" key="11">
    <source>
        <dbReference type="Proteomes" id="UP001597244"/>
    </source>
</evidence>
<feature type="domain" description="Gram-positive cocci surface proteins LPxTG" evidence="9">
    <location>
        <begin position="1093"/>
        <end position="1130"/>
    </location>
</feature>
<keyword evidence="7" id="KW-1133">Transmembrane helix</keyword>
<evidence type="ECO:0000256" key="2">
    <source>
        <dbReference type="ARBA" id="ARBA00022525"/>
    </source>
</evidence>
<evidence type="ECO:0000259" key="9">
    <source>
        <dbReference type="PROSITE" id="PS50847"/>
    </source>
</evidence>
<keyword evidence="2" id="KW-0964">Secreted</keyword>
<dbReference type="InterPro" id="IPR019931">
    <property type="entry name" value="LPXTG_anchor"/>
</dbReference>
<feature type="transmembrane region" description="Helical" evidence="7">
    <location>
        <begin position="1102"/>
        <end position="1124"/>
    </location>
</feature>
<dbReference type="EMBL" id="JBHTOF010000011">
    <property type="protein sequence ID" value="MFD1464624.1"/>
    <property type="molecule type" value="Genomic_DNA"/>
</dbReference>
<dbReference type="NCBIfam" id="TIGR01167">
    <property type="entry name" value="LPXTG_anchor"/>
    <property type="match status" value="1"/>
</dbReference>
<feature type="signal peptide" evidence="8">
    <location>
        <begin position="1"/>
        <end position="26"/>
    </location>
</feature>
<dbReference type="Pfam" id="PF06458">
    <property type="entry name" value="MucBP"/>
    <property type="match status" value="10"/>
</dbReference>
<dbReference type="InterPro" id="IPR009459">
    <property type="entry name" value="MucBP_dom"/>
</dbReference>
<keyword evidence="3 8" id="KW-0732">Signal</keyword>
<dbReference type="Gene3D" id="3.80.10.10">
    <property type="entry name" value="Ribonuclease Inhibitor"/>
    <property type="match status" value="1"/>
</dbReference>
<organism evidence="10 11">
    <name type="scientific">Lapidilactobacillus mulanensis</name>
    <dbReference type="NCBI Taxonomy" id="2485999"/>
    <lineage>
        <taxon>Bacteria</taxon>
        <taxon>Bacillati</taxon>
        <taxon>Bacillota</taxon>
        <taxon>Bacilli</taxon>
        <taxon>Lactobacillales</taxon>
        <taxon>Lactobacillaceae</taxon>
        <taxon>Lapidilactobacillus</taxon>
    </lineage>
</organism>
<keyword evidence="1" id="KW-0134">Cell wall</keyword>
<protein>
    <submittedName>
        <fullName evidence="10">MucBP domain-containing protein</fullName>
    </submittedName>
</protein>
<evidence type="ECO:0000256" key="5">
    <source>
        <dbReference type="ARBA" id="ARBA00023088"/>
    </source>
</evidence>
<dbReference type="PROSITE" id="PS50847">
    <property type="entry name" value="GRAM_POS_ANCHORING"/>
    <property type="match status" value="1"/>
</dbReference>
<proteinExistence type="predicted"/>
<keyword evidence="4" id="KW-0677">Repeat</keyword>
<evidence type="ECO:0000256" key="3">
    <source>
        <dbReference type="ARBA" id="ARBA00022729"/>
    </source>
</evidence>
<feature type="chain" id="PRO_5045929523" evidence="8">
    <location>
        <begin position="27"/>
        <end position="1130"/>
    </location>
</feature>
<evidence type="ECO:0000256" key="6">
    <source>
        <dbReference type="SAM" id="MobiDB-lite"/>
    </source>
</evidence>
<dbReference type="InterPro" id="IPR001611">
    <property type="entry name" value="Leu-rich_rpt"/>
</dbReference>
<dbReference type="SUPFAM" id="SSF52058">
    <property type="entry name" value="L domain-like"/>
    <property type="match status" value="1"/>
</dbReference>
<keyword evidence="11" id="KW-1185">Reference proteome</keyword>
<dbReference type="Pfam" id="PF00746">
    <property type="entry name" value="Gram_pos_anchor"/>
    <property type="match status" value="1"/>
</dbReference>
<keyword evidence="7" id="KW-0812">Transmembrane</keyword>
<reference evidence="11" key="1">
    <citation type="journal article" date="2019" name="Int. J. Syst. Evol. Microbiol.">
        <title>The Global Catalogue of Microorganisms (GCM) 10K type strain sequencing project: providing services to taxonomists for standard genome sequencing and annotation.</title>
        <authorList>
            <consortium name="The Broad Institute Genomics Platform"/>
            <consortium name="The Broad Institute Genome Sequencing Center for Infectious Disease"/>
            <person name="Wu L."/>
            <person name="Ma J."/>
        </authorList>
    </citation>
    <scope>NUCLEOTIDE SEQUENCE [LARGE SCALE GENOMIC DNA]</scope>
    <source>
        <strain evidence="11">CCM 8951</strain>
    </source>
</reference>